<keyword evidence="3" id="KW-1185">Reference proteome</keyword>
<evidence type="ECO:0008006" key="4">
    <source>
        <dbReference type="Google" id="ProtNLM"/>
    </source>
</evidence>
<feature type="transmembrane region" description="Helical" evidence="1">
    <location>
        <begin position="54"/>
        <end position="72"/>
    </location>
</feature>
<feature type="transmembrane region" description="Helical" evidence="1">
    <location>
        <begin position="12"/>
        <end position="34"/>
    </location>
</feature>
<feature type="transmembrane region" description="Helical" evidence="1">
    <location>
        <begin position="171"/>
        <end position="189"/>
    </location>
</feature>
<keyword evidence="1" id="KW-1133">Transmembrane helix</keyword>
<dbReference type="AlphaFoldDB" id="A0A058ZJ67"/>
<dbReference type="Proteomes" id="UP000024836">
    <property type="component" value="Unassembled WGS sequence"/>
</dbReference>
<dbReference type="OrthoDB" id="6088058at2"/>
<dbReference type="PANTHER" id="PTHR34368:SF1">
    <property type="entry name" value="OS01G0962200 PROTEIN"/>
    <property type="match status" value="1"/>
</dbReference>
<evidence type="ECO:0000256" key="1">
    <source>
        <dbReference type="SAM" id="Phobius"/>
    </source>
</evidence>
<accession>A0A058ZJ67</accession>
<evidence type="ECO:0000313" key="2">
    <source>
        <dbReference type="EMBL" id="KCV81628.1"/>
    </source>
</evidence>
<gene>
    <name evidence="2" type="ORF">ATO10_11967</name>
</gene>
<feature type="transmembrane region" description="Helical" evidence="1">
    <location>
        <begin position="142"/>
        <end position="159"/>
    </location>
</feature>
<dbReference type="eggNOG" id="ENOG50301FE">
    <property type="taxonomic scope" value="Bacteria"/>
</dbReference>
<sequence length="258" mass="28778">MFDRFTDVLLRHFILLMLAILALATVLLSAFPIAQAPGYHDFADVSHWHGFTGMGDILSNFPYALVSALPILQILRGPVQARELYYLAFFLATGTVAITSTAYHLDPQNFTVLPDRIIIIMSGIFLMGIAITPLLSHRQALSAMYIGALYGVLGLMWWYYTAEHGVESFGPYAFCQVFILLSVLLFAVIRVRRGLPAKYLFAAVGFYALSKPLEAMDVQLYEALHHTLSGHTLKHLVIVPAVVMVHLHMLAERRAEVT</sequence>
<dbReference type="EMBL" id="AQQY01000007">
    <property type="protein sequence ID" value="KCV81628.1"/>
    <property type="molecule type" value="Genomic_DNA"/>
</dbReference>
<dbReference type="RefSeq" id="WP_035251781.1">
    <property type="nucleotide sequence ID" value="NZ_AQQY01000007.1"/>
</dbReference>
<reference evidence="2 3" key="1">
    <citation type="submission" date="2013-04" db="EMBL/GenBank/DDBJ databases">
        <title>Shimia sp. 22II-S11-Z10 Genome Sequencing.</title>
        <authorList>
            <person name="Lai Q."/>
            <person name="Li G."/>
            <person name="Shao Z."/>
        </authorList>
    </citation>
    <scope>NUCLEOTIDE SEQUENCE [LARGE SCALE GENOMIC DNA]</scope>
    <source>
        <strain evidence="3">22II-S11-Z10</strain>
    </source>
</reference>
<dbReference type="STRING" id="1461693.ATO10_11967"/>
<feature type="transmembrane region" description="Helical" evidence="1">
    <location>
        <begin position="117"/>
        <end position="135"/>
    </location>
</feature>
<name>A0A058ZJ67_9RHOB</name>
<proteinExistence type="predicted"/>
<keyword evidence="1" id="KW-0812">Transmembrane</keyword>
<protein>
    <recommendedName>
        <fullName evidence="4">Alkaline phytoceramidase</fullName>
    </recommendedName>
</protein>
<feature type="transmembrane region" description="Helical" evidence="1">
    <location>
        <begin position="84"/>
        <end position="105"/>
    </location>
</feature>
<evidence type="ECO:0000313" key="3">
    <source>
        <dbReference type="Proteomes" id="UP000024836"/>
    </source>
</evidence>
<dbReference type="PANTHER" id="PTHR34368">
    <property type="entry name" value="OS01G0962200 PROTEIN"/>
    <property type="match status" value="1"/>
</dbReference>
<keyword evidence="1" id="KW-0472">Membrane</keyword>
<organism evidence="2 3">
    <name type="scientific">Actibacterium atlanticum</name>
    <dbReference type="NCBI Taxonomy" id="1461693"/>
    <lineage>
        <taxon>Bacteria</taxon>
        <taxon>Pseudomonadati</taxon>
        <taxon>Pseudomonadota</taxon>
        <taxon>Alphaproteobacteria</taxon>
        <taxon>Rhodobacterales</taxon>
        <taxon>Roseobacteraceae</taxon>
        <taxon>Actibacterium</taxon>
    </lineage>
</organism>
<comment type="caution">
    <text evidence="2">The sequence shown here is derived from an EMBL/GenBank/DDBJ whole genome shotgun (WGS) entry which is preliminary data.</text>
</comment>